<feature type="compositionally biased region" description="Low complexity" evidence="1">
    <location>
        <begin position="29"/>
        <end position="48"/>
    </location>
</feature>
<evidence type="ECO:0000313" key="3">
    <source>
        <dbReference type="Proteomes" id="UP000799438"/>
    </source>
</evidence>
<gene>
    <name evidence="2" type="ORF">K452DRAFT_304765</name>
</gene>
<evidence type="ECO:0000256" key="1">
    <source>
        <dbReference type="SAM" id="MobiDB-lite"/>
    </source>
</evidence>
<dbReference type="GeneID" id="54300335"/>
<organism evidence="2 3">
    <name type="scientific">Aplosporella prunicola CBS 121167</name>
    <dbReference type="NCBI Taxonomy" id="1176127"/>
    <lineage>
        <taxon>Eukaryota</taxon>
        <taxon>Fungi</taxon>
        <taxon>Dikarya</taxon>
        <taxon>Ascomycota</taxon>
        <taxon>Pezizomycotina</taxon>
        <taxon>Dothideomycetes</taxon>
        <taxon>Dothideomycetes incertae sedis</taxon>
        <taxon>Botryosphaeriales</taxon>
        <taxon>Aplosporellaceae</taxon>
        <taxon>Aplosporella</taxon>
    </lineage>
</organism>
<reference evidence="2" key="1">
    <citation type="journal article" date="2020" name="Stud. Mycol.">
        <title>101 Dothideomycetes genomes: a test case for predicting lifestyles and emergence of pathogens.</title>
        <authorList>
            <person name="Haridas S."/>
            <person name="Albert R."/>
            <person name="Binder M."/>
            <person name="Bloem J."/>
            <person name="Labutti K."/>
            <person name="Salamov A."/>
            <person name="Andreopoulos B."/>
            <person name="Baker S."/>
            <person name="Barry K."/>
            <person name="Bills G."/>
            <person name="Bluhm B."/>
            <person name="Cannon C."/>
            <person name="Castanera R."/>
            <person name="Culley D."/>
            <person name="Daum C."/>
            <person name="Ezra D."/>
            <person name="Gonzalez J."/>
            <person name="Henrissat B."/>
            <person name="Kuo A."/>
            <person name="Liang C."/>
            <person name="Lipzen A."/>
            <person name="Lutzoni F."/>
            <person name="Magnuson J."/>
            <person name="Mondo S."/>
            <person name="Nolan M."/>
            <person name="Ohm R."/>
            <person name="Pangilinan J."/>
            <person name="Park H.-J."/>
            <person name="Ramirez L."/>
            <person name="Alfaro M."/>
            <person name="Sun H."/>
            <person name="Tritt A."/>
            <person name="Yoshinaga Y."/>
            <person name="Zwiers L.-H."/>
            <person name="Turgeon B."/>
            <person name="Goodwin S."/>
            <person name="Spatafora J."/>
            <person name="Crous P."/>
            <person name="Grigoriev I."/>
        </authorList>
    </citation>
    <scope>NUCLEOTIDE SEQUENCE</scope>
    <source>
        <strain evidence="2">CBS 121167</strain>
    </source>
</reference>
<sequence>MGCSSSKQAKRIKARTALESHKPTKVEAGEAAATGKAVEAVEETAAADKAAEAAEEEGEAEAGEMEQAAAALSTIEEDEAPSGKVTIDRRGLIAYGADKMRGHAALGTFLHPGSSLEIHYEVVRNAVWDPFHNRFIDGSFAKLMWRRPGECELFALYKSARATTYCQPSGTSFSPTERGTLLRVLLDEVTSAVEKRHGKEWRDKLLEEMRGRERRRERMRAPPPYSDR</sequence>
<dbReference type="AlphaFoldDB" id="A0A6A6BRY5"/>
<keyword evidence="3" id="KW-1185">Reference proteome</keyword>
<accession>A0A6A6BRY5</accession>
<protein>
    <submittedName>
        <fullName evidence="2">Uncharacterized protein</fullName>
    </submittedName>
</protein>
<dbReference type="EMBL" id="ML995475">
    <property type="protein sequence ID" value="KAF2146846.1"/>
    <property type="molecule type" value="Genomic_DNA"/>
</dbReference>
<name>A0A6A6BRY5_9PEZI</name>
<feature type="region of interest" description="Disordered" evidence="1">
    <location>
        <begin position="1"/>
        <end position="83"/>
    </location>
</feature>
<feature type="compositionally biased region" description="Basic and acidic residues" evidence="1">
    <location>
        <begin position="16"/>
        <end position="28"/>
    </location>
</feature>
<feature type="compositionally biased region" description="Acidic residues" evidence="1">
    <location>
        <begin position="53"/>
        <end position="64"/>
    </location>
</feature>
<proteinExistence type="predicted"/>
<evidence type="ECO:0000313" key="2">
    <source>
        <dbReference type="EMBL" id="KAF2146846.1"/>
    </source>
</evidence>
<dbReference type="RefSeq" id="XP_033402555.1">
    <property type="nucleotide sequence ID" value="XM_033542838.1"/>
</dbReference>
<dbReference type="Proteomes" id="UP000799438">
    <property type="component" value="Unassembled WGS sequence"/>
</dbReference>